<proteinExistence type="predicted"/>
<organism evidence="2 3">
    <name type="scientific">Litoreibacter janthinus</name>
    <dbReference type="NCBI Taxonomy" id="670154"/>
    <lineage>
        <taxon>Bacteria</taxon>
        <taxon>Pseudomonadati</taxon>
        <taxon>Pseudomonadota</taxon>
        <taxon>Alphaproteobacteria</taxon>
        <taxon>Rhodobacterales</taxon>
        <taxon>Roseobacteraceae</taxon>
        <taxon>Litoreibacter</taxon>
    </lineage>
</organism>
<evidence type="ECO:0000313" key="2">
    <source>
        <dbReference type="EMBL" id="SFR57425.1"/>
    </source>
</evidence>
<protein>
    <submittedName>
        <fullName evidence="2">Uncharacterized protein</fullName>
    </submittedName>
</protein>
<evidence type="ECO:0000256" key="1">
    <source>
        <dbReference type="SAM" id="MobiDB-lite"/>
    </source>
</evidence>
<feature type="region of interest" description="Disordered" evidence="1">
    <location>
        <begin position="39"/>
        <end position="61"/>
    </location>
</feature>
<dbReference type="EMBL" id="FOYO01000001">
    <property type="protein sequence ID" value="SFR57425.1"/>
    <property type="molecule type" value="Genomic_DNA"/>
</dbReference>
<sequence>MELPRTLGGEYRNRTGVHGFAIQKERARKQWLRGAKHPLTKSEQKAKVSKLNSPVQNEKGPVTAATVNRGQIEKACQLSKYVSMSHYRSANAQSAFSRPLTGEVVQ</sequence>
<name>A0A1I6HSL0_9RHOB</name>
<dbReference type="STRING" id="670154.SAMN04488002_3365"/>
<keyword evidence="3" id="KW-1185">Reference proteome</keyword>
<dbReference type="AlphaFoldDB" id="A0A1I6HSL0"/>
<dbReference type="Proteomes" id="UP000199658">
    <property type="component" value="Unassembled WGS sequence"/>
</dbReference>
<gene>
    <name evidence="2" type="ORF">SAMN04488002_3365</name>
</gene>
<accession>A0A1I6HSL0</accession>
<reference evidence="3" key="1">
    <citation type="submission" date="2016-10" db="EMBL/GenBank/DDBJ databases">
        <authorList>
            <person name="Varghese N."/>
            <person name="Submissions S."/>
        </authorList>
    </citation>
    <scope>NUCLEOTIDE SEQUENCE [LARGE SCALE GENOMIC DNA]</scope>
    <source>
        <strain evidence="3">DSM 26921</strain>
    </source>
</reference>
<evidence type="ECO:0000313" key="3">
    <source>
        <dbReference type="Proteomes" id="UP000199658"/>
    </source>
</evidence>